<sequence length="281" mass="33463">MQRHNQRESFETLVVSPDKTSLNYDVLNKKMISYKNTIRRYLTHLPSKKSIHSNWIVLIEWQIFFDESSLNKLSVRETKLYFLQVVQTFQNFYGMSNVIYANVHFDEKKPHLHIGLIPMKEGRLNSTHIIAKYKNSELETELLNKLEKVIKKSKTSIAGKNTSNVHIDLKSTEQYQEYKELYHKLINQSILPSEIEMKKPEISIKSFCFGKKGKKKQTIEDLRKENDYLESLVKELKSENSYLLKVIRDTEKNVEQLEKQLCINFKIYEKYENKMDFKNYM</sequence>
<keyword evidence="2" id="KW-0175">Coiled coil</keyword>
<protein>
    <submittedName>
        <fullName evidence="3">Mob-like protein</fullName>
    </submittedName>
</protein>
<proteinExistence type="inferred from homology"/>
<dbReference type="GO" id="GO:0003677">
    <property type="term" value="F:DNA binding"/>
    <property type="evidence" value="ECO:0007669"/>
    <property type="project" value="InterPro"/>
</dbReference>
<dbReference type="STRING" id="150033.RV14_GL002412"/>
<comment type="caution">
    <text evidence="3">The sequence shown here is derived from an EMBL/GenBank/DDBJ whole genome shotgun (WGS) entry which is preliminary data.</text>
</comment>
<dbReference type="EMBL" id="JXLB01000009">
    <property type="protein sequence ID" value="OJG81869.1"/>
    <property type="molecule type" value="Genomic_DNA"/>
</dbReference>
<dbReference type="Proteomes" id="UP000182152">
    <property type="component" value="Unassembled WGS sequence"/>
</dbReference>
<evidence type="ECO:0000256" key="1">
    <source>
        <dbReference type="ARBA" id="ARBA00010657"/>
    </source>
</evidence>
<evidence type="ECO:0000256" key="2">
    <source>
        <dbReference type="SAM" id="Coils"/>
    </source>
</evidence>
<dbReference type="Gene3D" id="3.30.930.30">
    <property type="match status" value="1"/>
</dbReference>
<dbReference type="Pfam" id="PF01076">
    <property type="entry name" value="Mob_Pre"/>
    <property type="match status" value="1"/>
</dbReference>
<gene>
    <name evidence="3" type="ORF">RV14_GL002412</name>
</gene>
<comment type="similarity">
    <text evidence="1">Belongs to the plasmid mobilization pre family.</text>
</comment>
<accession>A0A1L8WLF5</accession>
<dbReference type="AlphaFoldDB" id="A0A1L8WLF5"/>
<evidence type="ECO:0000313" key="3">
    <source>
        <dbReference type="EMBL" id="OJG81869.1"/>
    </source>
</evidence>
<keyword evidence="4" id="KW-1185">Reference proteome</keyword>
<reference evidence="3 4" key="1">
    <citation type="submission" date="2014-12" db="EMBL/GenBank/DDBJ databases">
        <title>Draft genome sequences of 29 type strains of Enterococci.</title>
        <authorList>
            <person name="Zhong Z."/>
            <person name="Sun Z."/>
            <person name="Liu W."/>
            <person name="Zhang W."/>
            <person name="Zhang H."/>
        </authorList>
    </citation>
    <scope>NUCLEOTIDE SEQUENCE [LARGE SCALE GENOMIC DNA]</scope>
    <source>
        <strain evidence="3 4">DSM 15687</strain>
    </source>
</reference>
<evidence type="ECO:0000313" key="4">
    <source>
        <dbReference type="Proteomes" id="UP000182152"/>
    </source>
</evidence>
<dbReference type="CDD" id="cd17242">
    <property type="entry name" value="MobM_relaxase"/>
    <property type="match status" value="1"/>
</dbReference>
<feature type="coiled-coil region" evidence="2">
    <location>
        <begin position="219"/>
        <end position="260"/>
    </location>
</feature>
<name>A0A1L8WLF5_9ENTE</name>
<dbReference type="GO" id="GO:0006310">
    <property type="term" value="P:DNA recombination"/>
    <property type="evidence" value="ECO:0007669"/>
    <property type="project" value="InterPro"/>
</dbReference>
<organism evidence="3 4">
    <name type="scientific">Enterococcus ratti</name>
    <dbReference type="NCBI Taxonomy" id="150033"/>
    <lineage>
        <taxon>Bacteria</taxon>
        <taxon>Bacillati</taxon>
        <taxon>Bacillota</taxon>
        <taxon>Bacilli</taxon>
        <taxon>Lactobacillales</taxon>
        <taxon>Enterococcaceae</taxon>
        <taxon>Enterococcus</taxon>
    </lineage>
</organism>
<dbReference type="InterPro" id="IPR001668">
    <property type="entry name" value="Mob_Pre"/>
</dbReference>